<reference evidence="1 2" key="1">
    <citation type="submission" date="2018-07" db="EMBL/GenBank/DDBJ databases">
        <title>Complete genome sequencing of Ornithinimicrobium sp. AMA3305.</title>
        <authorList>
            <person name="Bae J.-W."/>
        </authorList>
    </citation>
    <scope>NUCLEOTIDE SEQUENCE [LARGE SCALE GENOMIC DNA]</scope>
    <source>
        <strain evidence="1 2">AMA3305</strain>
    </source>
</reference>
<evidence type="ECO:0000313" key="2">
    <source>
        <dbReference type="Proteomes" id="UP000253790"/>
    </source>
</evidence>
<gene>
    <name evidence="1" type="ORF">DV701_13795</name>
</gene>
<dbReference type="AlphaFoldDB" id="A0A345NPU2"/>
<protein>
    <submittedName>
        <fullName evidence="1">Uncharacterized protein</fullName>
    </submittedName>
</protein>
<accession>A0A345NPU2</accession>
<dbReference type="KEGG" id="orn:DV701_13795"/>
<dbReference type="EMBL" id="CP031229">
    <property type="protein sequence ID" value="AXH97050.1"/>
    <property type="molecule type" value="Genomic_DNA"/>
</dbReference>
<keyword evidence="2" id="KW-1185">Reference proteome</keyword>
<dbReference type="Proteomes" id="UP000253790">
    <property type="component" value="Chromosome"/>
</dbReference>
<evidence type="ECO:0000313" key="1">
    <source>
        <dbReference type="EMBL" id="AXH97050.1"/>
    </source>
</evidence>
<sequence length="100" mass="12124">MWFDMKTEWFDMGWKRFKIMARWGSFYDDCGPHFSLRSGAQGWSHNKSWDARTSASDTGNWGYVDHPYYRRSYSIPYWATRQVYAEASLRWIERPYLVCL</sequence>
<organism evidence="1 2">
    <name type="scientific">Ornithinimicrobium avium</name>
    <dbReference type="NCBI Taxonomy" id="2283195"/>
    <lineage>
        <taxon>Bacteria</taxon>
        <taxon>Bacillati</taxon>
        <taxon>Actinomycetota</taxon>
        <taxon>Actinomycetes</taxon>
        <taxon>Micrococcales</taxon>
        <taxon>Ornithinimicrobiaceae</taxon>
        <taxon>Ornithinimicrobium</taxon>
    </lineage>
</organism>
<name>A0A345NPU2_9MICO</name>
<proteinExistence type="predicted"/>